<proteinExistence type="predicted"/>
<dbReference type="AlphaFoldDB" id="A0A9P4HAX6"/>
<dbReference type="GO" id="GO:0006364">
    <property type="term" value="P:rRNA processing"/>
    <property type="evidence" value="ECO:0007669"/>
    <property type="project" value="TreeGrafter"/>
</dbReference>
<dbReference type="PANTHER" id="PTHR28256:SF1">
    <property type="entry name" value="RIBONUCLEASES P_MRP PROTEIN SUBUNIT POP7"/>
    <property type="match status" value="1"/>
</dbReference>
<keyword evidence="2" id="KW-0819">tRNA processing</keyword>
<comment type="subcellular location">
    <subcellularLocation>
        <location evidence="1">Nucleus</location>
    </subcellularLocation>
</comment>
<comment type="caution">
    <text evidence="5">The sequence shown here is derived from an EMBL/GenBank/DDBJ whole genome shotgun (WGS) entry which is preliminary data.</text>
</comment>
<evidence type="ECO:0000256" key="3">
    <source>
        <dbReference type="ARBA" id="ARBA00023242"/>
    </source>
</evidence>
<feature type="compositionally biased region" description="Polar residues" evidence="4">
    <location>
        <begin position="30"/>
        <end position="56"/>
    </location>
</feature>
<dbReference type="InterPro" id="IPR014612">
    <property type="entry name" value="Pop7/Rpp20"/>
</dbReference>
<name>A0A9P4HAX6_9PLEO</name>
<gene>
    <name evidence="5" type="ORF">EK21DRAFT_63572</name>
</gene>
<dbReference type="GO" id="GO:0004526">
    <property type="term" value="F:ribonuclease P activity"/>
    <property type="evidence" value="ECO:0007669"/>
    <property type="project" value="TreeGrafter"/>
</dbReference>
<dbReference type="OrthoDB" id="5416589at2759"/>
<dbReference type="GO" id="GO:0001682">
    <property type="term" value="P:tRNA 5'-leader removal"/>
    <property type="evidence" value="ECO:0007669"/>
    <property type="project" value="InterPro"/>
</dbReference>
<keyword evidence="3" id="KW-0539">Nucleus</keyword>
<keyword evidence="6" id="KW-1185">Reference proteome</keyword>
<dbReference type="GO" id="GO:0003723">
    <property type="term" value="F:RNA binding"/>
    <property type="evidence" value="ECO:0007669"/>
    <property type="project" value="TreeGrafter"/>
</dbReference>
<organism evidence="5 6">
    <name type="scientific">Setomelanomma holmii</name>
    <dbReference type="NCBI Taxonomy" id="210430"/>
    <lineage>
        <taxon>Eukaryota</taxon>
        <taxon>Fungi</taxon>
        <taxon>Dikarya</taxon>
        <taxon>Ascomycota</taxon>
        <taxon>Pezizomycotina</taxon>
        <taxon>Dothideomycetes</taxon>
        <taxon>Pleosporomycetidae</taxon>
        <taxon>Pleosporales</taxon>
        <taxon>Pleosporineae</taxon>
        <taxon>Phaeosphaeriaceae</taxon>
        <taxon>Setomelanomma</taxon>
    </lineage>
</organism>
<dbReference type="Gene3D" id="3.30.110.20">
    <property type="entry name" value="Alba-like domain"/>
    <property type="match status" value="1"/>
</dbReference>
<protein>
    <submittedName>
        <fullName evidence="5">Uncharacterized protein</fullName>
    </submittedName>
</protein>
<dbReference type="Proteomes" id="UP000799777">
    <property type="component" value="Unassembled WGS sequence"/>
</dbReference>
<evidence type="ECO:0000256" key="4">
    <source>
        <dbReference type="SAM" id="MobiDB-lite"/>
    </source>
</evidence>
<dbReference type="GO" id="GO:0000172">
    <property type="term" value="C:ribonuclease MRP complex"/>
    <property type="evidence" value="ECO:0007669"/>
    <property type="project" value="InterPro"/>
</dbReference>
<feature type="region of interest" description="Disordered" evidence="4">
    <location>
        <begin position="1"/>
        <end position="117"/>
    </location>
</feature>
<dbReference type="PANTHER" id="PTHR28256">
    <property type="entry name" value="RIBONUCLEASES P/MRP PROTEIN SUBUNIT POP7"/>
    <property type="match status" value="1"/>
</dbReference>
<evidence type="ECO:0000256" key="2">
    <source>
        <dbReference type="ARBA" id="ARBA00022694"/>
    </source>
</evidence>
<evidence type="ECO:0000256" key="1">
    <source>
        <dbReference type="ARBA" id="ARBA00004123"/>
    </source>
</evidence>
<dbReference type="InterPro" id="IPR036882">
    <property type="entry name" value="Alba-like_dom_sf"/>
</dbReference>
<dbReference type="GO" id="GO:0034965">
    <property type="term" value="P:intronic box C/D snoRNA processing"/>
    <property type="evidence" value="ECO:0007669"/>
    <property type="project" value="TreeGrafter"/>
</dbReference>
<sequence>MAGKKRTRNGQVKTANEAPVATEPPRDVSMTDTTPPCAQPQLPSSTSTKPSNATTNMPPPKRPTNDSSKLHNTTKAAENPDSKPKSKPRSNLHNTSKPNHQKLPKLPPNATISRRPLLHPALPNPFASSLSPKVLYIKASSPYIPAIKRVRRLLSEIRKREAQSSAALHKNARRKGGMVEASGRLSRADVERGIVEGKEGGVNSKGIDGEGENVYLKATGRAILRALEVGVAFQGEADCVVRVEMGSVRAIDDIGFRNTTGEAGEEGVEEAEEVPETRIRTISSVTVSIGLE</sequence>
<dbReference type="InterPro" id="IPR020241">
    <property type="entry name" value="RNase_P/MRP_Pop7_fungi"/>
</dbReference>
<dbReference type="Pfam" id="PF12328">
    <property type="entry name" value="Rpp20"/>
    <property type="match status" value="1"/>
</dbReference>
<dbReference type="GO" id="GO:0000171">
    <property type="term" value="F:ribonuclease MRP activity"/>
    <property type="evidence" value="ECO:0007669"/>
    <property type="project" value="TreeGrafter"/>
</dbReference>
<evidence type="ECO:0000313" key="5">
    <source>
        <dbReference type="EMBL" id="KAF2031258.1"/>
    </source>
</evidence>
<dbReference type="GO" id="GO:0000294">
    <property type="term" value="P:nuclear-transcribed mRNA catabolic process, RNase MRP-dependent"/>
    <property type="evidence" value="ECO:0007669"/>
    <property type="project" value="TreeGrafter"/>
</dbReference>
<accession>A0A9P4HAX6</accession>
<dbReference type="GO" id="GO:0005655">
    <property type="term" value="C:nucleolar ribonuclease P complex"/>
    <property type="evidence" value="ECO:0007669"/>
    <property type="project" value="InterPro"/>
</dbReference>
<reference evidence="5" key="1">
    <citation type="journal article" date="2020" name="Stud. Mycol.">
        <title>101 Dothideomycetes genomes: a test case for predicting lifestyles and emergence of pathogens.</title>
        <authorList>
            <person name="Haridas S."/>
            <person name="Albert R."/>
            <person name="Binder M."/>
            <person name="Bloem J."/>
            <person name="Labutti K."/>
            <person name="Salamov A."/>
            <person name="Andreopoulos B."/>
            <person name="Baker S."/>
            <person name="Barry K."/>
            <person name="Bills G."/>
            <person name="Bluhm B."/>
            <person name="Cannon C."/>
            <person name="Castanera R."/>
            <person name="Culley D."/>
            <person name="Daum C."/>
            <person name="Ezra D."/>
            <person name="Gonzalez J."/>
            <person name="Henrissat B."/>
            <person name="Kuo A."/>
            <person name="Liang C."/>
            <person name="Lipzen A."/>
            <person name="Lutzoni F."/>
            <person name="Magnuson J."/>
            <person name="Mondo S."/>
            <person name="Nolan M."/>
            <person name="Ohm R."/>
            <person name="Pangilinan J."/>
            <person name="Park H.-J."/>
            <person name="Ramirez L."/>
            <person name="Alfaro M."/>
            <person name="Sun H."/>
            <person name="Tritt A."/>
            <person name="Yoshinaga Y."/>
            <person name="Zwiers L.-H."/>
            <person name="Turgeon B."/>
            <person name="Goodwin S."/>
            <person name="Spatafora J."/>
            <person name="Crous P."/>
            <person name="Grigoriev I."/>
        </authorList>
    </citation>
    <scope>NUCLEOTIDE SEQUENCE</scope>
    <source>
        <strain evidence="5">CBS 110217</strain>
    </source>
</reference>
<evidence type="ECO:0000313" key="6">
    <source>
        <dbReference type="Proteomes" id="UP000799777"/>
    </source>
</evidence>
<feature type="compositionally biased region" description="Polar residues" evidence="4">
    <location>
        <begin position="65"/>
        <end position="76"/>
    </location>
</feature>
<dbReference type="EMBL" id="ML978182">
    <property type="protein sequence ID" value="KAF2031258.1"/>
    <property type="molecule type" value="Genomic_DNA"/>
</dbReference>